<dbReference type="GO" id="GO:0019146">
    <property type="term" value="F:arabinose-5-phosphate isomerase activity"/>
    <property type="evidence" value="ECO:0007669"/>
    <property type="project" value="UniProtKB-ARBA"/>
</dbReference>
<comment type="similarity">
    <text evidence="1 4">Belongs to the SIS family. GutQ/KpsF subfamily.</text>
</comment>
<feature type="site" description="Catalytically relevant" evidence="6">
    <location>
        <position position="51"/>
    </location>
</feature>
<gene>
    <name evidence="8" type="ORF">GXY80_10765</name>
</gene>
<dbReference type="Proteomes" id="UP000777265">
    <property type="component" value="Unassembled WGS sequence"/>
</dbReference>
<dbReference type="InterPro" id="IPR035474">
    <property type="entry name" value="SIS_Kpsf"/>
</dbReference>
<dbReference type="InterPro" id="IPR001347">
    <property type="entry name" value="SIS_dom"/>
</dbReference>
<evidence type="ECO:0000313" key="9">
    <source>
        <dbReference type="Proteomes" id="UP000777265"/>
    </source>
</evidence>
<keyword evidence="5" id="KW-0862">Zinc</keyword>
<dbReference type="CDD" id="cd04604">
    <property type="entry name" value="CBS_pair_SIS_assoc"/>
    <property type="match status" value="1"/>
</dbReference>
<dbReference type="GO" id="GO:0097367">
    <property type="term" value="F:carbohydrate derivative binding"/>
    <property type="evidence" value="ECO:0007669"/>
    <property type="project" value="InterPro"/>
</dbReference>
<feature type="binding site" evidence="5">
    <location>
        <position position="74"/>
    </location>
    <ligand>
        <name>Zn(2+)</name>
        <dbReference type="ChEBI" id="CHEBI:29105"/>
    </ligand>
</feature>
<reference evidence="8" key="2">
    <citation type="submission" date="2020-01" db="EMBL/GenBank/DDBJ databases">
        <authorList>
            <person name="Campanaro S."/>
        </authorList>
    </citation>
    <scope>NUCLEOTIDE SEQUENCE</scope>
    <source>
        <strain evidence="8">AS06rmzACSIP_7</strain>
    </source>
</reference>
<dbReference type="GO" id="GO:0046872">
    <property type="term" value="F:metal ion binding"/>
    <property type="evidence" value="ECO:0007669"/>
    <property type="project" value="UniProtKB-KW"/>
</dbReference>
<evidence type="ECO:0000256" key="4">
    <source>
        <dbReference type="PIRNR" id="PIRNR004692"/>
    </source>
</evidence>
<reference evidence="8" key="1">
    <citation type="journal article" date="2020" name="Biotechnol. Biofuels">
        <title>New insights from the biogas microbiome by comprehensive genome-resolved metagenomics of nearly 1600 species originating from multiple anaerobic digesters.</title>
        <authorList>
            <person name="Campanaro S."/>
            <person name="Treu L."/>
            <person name="Rodriguez-R L.M."/>
            <person name="Kovalovszki A."/>
            <person name="Ziels R.M."/>
            <person name="Maus I."/>
            <person name="Zhu X."/>
            <person name="Kougias P.G."/>
            <person name="Basile A."/>
            <person name="Luo G."/>
            <person name="Schluter A."/>
            <person name="Konstantinidis K.T."/>
            <person name="Angelidaki I."/>
        </authorList>
    </citation>
    <scope>NUCLEOTIDE SEQUENCE</scope>
    <source>
        <strain evidence="8">AS06rmzACSIP_7</strain>
    </source>
</reference>
<protein>
    <submittedName>
        <fullName evidence="8">KpsF/GutQ family sugar-phosphate isomerase</fullName>
    </submittedName>
</protein>
<feature type="site" description="Catalytically relevant" evidence="6">
    <location>
        <position position="144"/>
    </location>
</feature>
<dbReference type="PANTHER" id="PTHR42745">
    <property type="match status" value="1"/>
</dbReference>
<dbReference type="InterPro" id="IPR004800">
    <property type="entry name" value="KdsD/KpsF-type"/>
</dbReference>
<evidence type="ECO:0000313" key="8">
    <source>
        <dbReference type="EMBL" id="NLW35945.1"/>
    </source>
</evidence>
<evidence type="ECO:0000256" key="1">
    <source>
        <dbReference type="ARBA" id="ARBA00008165"/>
    </source>
</evidence>
<dbReference type="Pfam" id="PF01380">
    <property type="entry name" value="SIS"/>
    <property type="match status" value="1"/>
</dbReference>
<dbReference type="GO" id="GO:1901135">
    <property type="term" value="P:carbohydrate derivative metabolic process"/>
    <property type="evidence" value="ECO:0007669"/>
    <property type="project" value="InterPro"/>
</dbReference>
<dbReference type="SUPFAM" id="SSF53697">
    <property type="entry name" value="SIS domain"/>
    <property type="match status" value="1"/>
</dbReference>
<dbReference type="AlphaFoldDB" id="A0A351U0R9"/>
<dbReference type="FunFam" id="3.40.50.10490:FF:000011">
    <property type="entry name" value="Arabinose 5-phosphate isomerase"/>
    <property type="match status" value="1"/>
</dbReference>
<dbReference type="PROSITE" id="PS51371">
    <property type="entry name" value="CBS"/>
    <property type="match status" value="2"/>
</dbReference>
<dbReference type="Gene3D" id="3.10.580.10">
    <property type="entry name" value="CBS-domain"/>
    <property type="match status" value="1"/>
</dbReference>
<dbReference type="NCBIfam" id="TIGR00393">
    <property type="entry name" value="kpsF"/>
    <property type="match status" value="1"/>
</dbReference>
<evidence type="ECO:0000256" key="6">
    <source>
        <dbReference type="PIRSR" id="PIRSR004692-3"/>
    </source>
</evidence>
<dbReference type="InterPro" id="IPR046348">
    <property type="entry name" value="SIS_dom_sf"/>
</dbReference>
<dbReference type="CDD" id="cd05014">
    <property type="entry name" value="SIS_Kpsf"/>
    <property type="match status" value="1"/>
</dbReference>
<dbReference type="STRING" id="909663.GCA_000512235_02746"/>
<dbReference type="Gene3D" id="3.40.50.10490">
    <property type="entry name" value="Glucose-6-phosphate isomerase like protein, domain 1"/>
    <property type="match status" value="1"/>
</dbReference>
<dbReference type="InterPro" id="IPR046342">
    <property type="entry name" value="CBS_dom_sf"/>
</dbReference>
<dbReference type="PIRSF" id="PIRSF004692">
    <property type="entry name" value="KdsD_KpsF"/>
    <property type="match status" value="1"/>
</dbReference>
<evidence type="ECO:0000256" key="2">
    <source>
        <dbReference type="ARBA" id="ARBA00022737"/>
    </source>
</evidence>
<feature type="site" description="Catalytically relevant" evidence="6">
    <location>
        <position position="103"/>
    </location>
</feature>
<keyword evidence="8" id="KW-0413">Isomerase</keyword>
<proteinExistence type="inferred from homology"/>
<accession>A0A351U0R9</accession>
<comment type="caution">
    <text evidence="8">The sequence shown here is derived from an EMBL/GenBank/DDBJ whole genome shotgun (WGS) entry which is preliminary data.</text>
</comment>
<evidence type="ECO:0000256" key="5">
    <source>
        <dbReference type="PIRSR" id="PIRSR004692-2"/>
    </source>
</evidence>
<keyword evidence="3 7" id="KW-0129">CBS domain</keyword>
<dbReference type="EMBL" id="JAAYEE010000187">
    <property type="protein sequence ID" value="NLW35945.1"/>
    <property type="molecule type" value="Genomic_DNA"/>
</dbReference>
<sequence>MDDILAIARTILKAEAEAVLTLGDRLDDSFSMAVQLILNQKGRVVLLGVGKSGHIGGKIAATLASTGQPSFFIHPTEALHGDLGMLVRDDVCLMLSHSGNTSELLQIIPAIKRIGSPIISVTANSKSKLAHYSDIVLNTHVLQEACPLNLAPTTSTTVTLAYGDAIAICLLKIRGFNKEQFALYHPGGMLGRRLLTRVKDIMITDNLPLNHEADTFRDALATMTKGKQGVTIIVNGNRQCVGVLTDGDLRRTLEKYDRISEVSLQAIYTRNPKTISTDVLAVEALKKMEDNKITSLVVVDGDGNVRGLLHIHHLLEQGFR</sequence>
<dbReference type="PANTHER" id="PTHR42745:SF1">
    <property type="entry name" value="ARABINOSE 5-PHOSPHATE ISOMERASE KDSD"/>
    <property type="match status" value="1"/>
</dbReference>
<keyword evidence="2" id="KW-0677">Repeat</keyword>
<dbReference type="InterPro" id="IPR050986">
    <property type="entry name" value="GutQ/KpsF_isomerases"/>
</dbReference>
<organism evidence="8 9">
    <name type="scientific">Syntrophorhabdus aromaticivorans</name>
    <dbReference type="NCBI Taxonomy" id="328301"/>
    <lineage>
        <taxon>Bacteria</taxon>
        <taxon>Pseudomonadati</taxon>
        <taxon>Thermodesulfobacteriota</taxon>
        <taxon>Syntrophorhabdia</taxon>
        <taxon>Syntrophorhabdales</taxon>
        <taxon>Syntrophorhabdaceae</taxon>
        <taxon>Syntrophorhabdus</taxon>
    </lineage>
</organism>
<dbReference type="GO" id="GO:0005975">
    <property type="term" value="P:carbohydrate metabolic process"/>
    <property type="evidence" value="ECO:0007669"/>
    <property type="project" value="InterPro"/>
</dbReference>
<evidence type="ECO:0000256" key="3">
    <source>
        <dbReference type="ARBA" id="ARBA00023122"/>
    </source>
</evidence>
<name>A0A351U0R9_9BACT</name>
<keyword evidence="5" id="KW-0479">Metal-binding</keyword>
<evidence type="ECO:0000256" key="7">
    <source>
        <dbReference type="PROSITE-ProRule" id="PRU00703"/>
    </source>
</evidence>
<feature type="site" description="Catalytically relevant" evidence="6">
    <location>
        <position position="185"/>
    </location>
</feature>
<dbReference type="PROSITE" id="PS51464">
    <property type="entry name" value="SIS"/>
    <property type="match status" value="1"/>
</dbReference>
<dbReference type="Pfam" id="PF00571">
    <property type="entry name" value="CBS"/>
    <property type="match status" value="2"/>
</dbReference>
<dbReference type="InterPro" id="IPR000644">
    <property type="entry name" value="CBS_dom"/>
</dbReference>